<comment type="caution">
    <text evidence="4">The sequence shown here is derived from an EMBL/GenBank/DDBJ whole genome shotgun (WGS) entry which is preliminary data.</text>
</comment>
<evidence type="ECO:0000313" key="4">
    <source>
        <dbReference type="EMBL" id="KAF0722990.1"/>
    </source>
</evidence>
<accession>A0A6G0W7A6</accession>
<dbReference type="InterPro" id="IPR035979">
    <property type="entry name" value="RBD_domain_sf"/>
</dbReference>
<organism evidence="4 5">
    <name type="scientific">Aphanomyces euteiches</name>
    <dbReference type="NCBI Taxonomy" id="100861"/>
    <lineage>
        <taxon>Eukaryota</taxon>
        <taxon>Sar</taxon>
        <taxon>Stramenopiles</taxon>
        <taxon>Oomycota</taxon>
        <taxon>Saprolegniomycetes</taxon>
        <taxon>Saprolegniales</taxon>
        <taxon>Verrucalvaceae</taxon>
        <taxon>Aphanomyces</taxon>
    </lineage>
</organism>
<protein>
    <recommendedName>
        <fullName evidence="3">RRM domain-containing protein</fullName>
    </recommendedName>
</protein>
<evidence type="ECO:0000256" key="1">
    <source>
        <dbReference type="ARBA" id="ARBA00022884"/>
    </source>
</evidence>
<dbReference type="PANTHER" id="PTHR48027">
    <property type="entry name" value="HETEROGENEOUS NUCLEAR RIBONUCLEOPROTEIN 87F-RELATED"/>
    <property type="match status" value="1"/>
</dbReference>
<proteinExistence type="predicted"/>
<keyword evidence="5" id="KW-1185">Reference proteome</keyword>
<gene>
    <name evidence="4" type="ORF">Ae201684_018065</name>
</gene>
<dbReference type="VEuPathDB" id="FungiDB:AeMF1_010236"/>
<evidence type="ECO:0000259" key="3">
    <source>
        <dbReference type="PROSITE" id="PS50102"/>
    </source>
</evidence>
<evidence type="ECO:0000256" key="2">
    <source>
        <dbReference type="PROSITE-ProRule" id="PRU00176"/>
    </source>
</evidence>
<evidence type="ECO:0000313" key="5">
    <source>
        <dbReference type="Proteomes" id="UP000481153"/>
    </source>
</evidence>
<dbReference type="PROSITE" id="PS50102">
    <property type="entry name" value="RRM"/>
    <property type="match status" value="1"/>
</dbReference>
<dbReference type="CDD" id="cd00590">
    <property type="entry name" value="RRM_SF"/>
    <property type="match status" value="1"/>
</dbReference>
<reference evidence="4 5" key="1">
    <citation type="submission" date="2019-07" db="EMBL/GenBank/DDBJ databases">
        <title>Genomics analysis of Aphanomyces spp. identifies a new class of oomycete effector associated with host adaptation.</title>
        <authorList>
            <person name="Gaulin E."/>
        </authorList>
    </citation>
    <scope>NUCLEOTIDE SEQUENCE [LARGE SCALE GENOMIC DNA]</scope>
    <source>
        <strain evidence="4 5">ATCC 201684</strain>
    </source>
</reference>
<sequence length="153" mass="17330">MQSTEAVKSHIHPSCRVHVGQIPPWLLVEQKARDYFDKYGRVTAIDIHRDPWDTQACGFCYVTFASPEEATTAVASLQEELAKNESQLEAHVAFTRGAVDAKNLVSEETTDKLAYVSQRQPSQMTEEDEDDRLLFSLSQRSSQGMSMRHSFLH</sequence>
<dbReference type="InterPro" id="IPR012677">
    <property type="entry name" value="Nucleotide-bd_a/b_plait_sf"/>
</dbReference>
<dbReference type="Proteomes" id="UP000481153">
    <property type="component" value="Unassembled WGS sequence"/>
</dbReference>
<dbReference type="Gene3D" id="3.30.70.330">
    <property type="match status" value="1"/>
</dbReference>
<dbReference type="SUPFAM" id="SSF54928">
    <property type="entry name" value="RNA-binding domain, RBD"/>
    <property type="match status" value="1"/>
</dbReference>
<dbReference type="InterPro" id="IPR000504">
    <property type="entry name" value="RRM_dom"/>
</dbReference>
<dbReference type="Pfam" id="PF00076">
    <property type="entry name" value="RRM_1"/>
    <property type="match status" value="1"/>
</dbReference>
<dbReference type="InterPro" id="IPR052462">
    <property type="entry name" value="SLIRP/GR-RBP-like"/>
</dbReference>
<dbReference type="GO" id="GO:0003723">
    <property type="term" value="F:RNA binding"/>
    <property type="evidence" value="ECO:0007669"/>
    <property type="project" value="UniProtKB-UniRule"/>
</dbReference>
<keyword evidence="1 2" id="KW-0694">RNA-binding</keyword>
<dbReference type="SMART" id="SM00360">
    <property type="entry name" value="RRM"/>
    <property type="match status" value="1"/>
</dbReference>
<name>A0A6G0W7A6_9STRA</name>
<dbReference type="AlphaFoldDB" id="A0A6G0W7A6"/>
<dbReference type="EMBL" id="VJMJ01000319">
    <property type="protein sequence ID" value="KAF0722990.1"/>
    <property type="molecule type" value="Genomic_DNA"/>
</dbReference>
<feature type="domain" description="RRM" evidence="3">
    <location>
        <begin position="15"/>
        <end position="95"/>
    </location>
</feature>